<dbReference type="EMBL" id="JACZZA010000006">
    <property type="protein sequence ID" value="MBE1160898.1"/>
    <property type="molecule type" value="Genomic_DNA"/>
</dbReference>
<evidence type="ECO:0000313" key="2">
    <source>
        <dbReference type="EMBL" id="MBE1160898.1"/>
    </source>
</evidence>
<evidence type="ECO:0000256" key="1">
    <source>
        <dbReference type="SAM" id="SignalP"/>
    </source>
</evidence>
<evidence type="ECO:0000313" key="3">
    <source>
        <dbReference type="Proteomes" id="UP000651010"/>
    </source>
</evidence>
<feature type="signal peptide" evidence="1">
    <location>
        <begin position="1"/>
        <end position="20"/>
    </location>
</feature>
<protein>
    <submittedName>
        <fullName evidence="2">Uncharacterized protein</fullName>
    </submittedName>
</protein>
<sequence>MRPILLAILLVPAVTGEVCAQTAPPASAVASSERLGVLEVAGNSAQTQLGKPVHFEVQRLRVLGDWAFLHARMQGPNGQPISYAGTRYEDASRHGQKSANYDALLQRKQGQWSVQAEAIGATDVPWTDWSHRYGAPSSLFDEGSGN</sequence>
<dbReference type="RefSeq" id="WP_192555760.1">
    <property type="nucleotide sequence ID" value="NZ_JACZZA010000006.1"/>
</dbReference>
<gene>
    <name evidence="2" type="ORF">IGX34_10895</name>
</gene>
<keyword evidence="3" id="KW-1185">Reference proteome</keyword>
<proteinExistence type="predicted"/>
<reference evidence="2 3" key="1">
    <citation type="submission" date="2020-09" db="EMBL/GenBank/DDBJ databases">
        <title>Dyella sp. 7MK23 isolated from forest soil.</title>
        <authorList>
            <person name="Fu J."/>
        </authorList>
    </citation>
    <scope>NUCLEOTIDE SEQUENCE [LARGE SCALE GENOMIC DNA]</scope>
    <source>
        <strain evidence="2 3">7MK23</strain>
    </source>
</reference>
<accession>A0ABR9GA46</accession>
<feature type="chain" id="PRO_5045874909" evidence="1">
    <location>
        <begin position="21"/>
        <end position="146"/>
    </location>
</feature>
<organism evidence="2 3">
    <name type="scientific">Dyella acidiphila</name>
    <dbReference type="NCBI Taxonomy" id="2775866"/>
    <lineage>
        <taxon>Bacteria</taxon>
        <taxon>Pseudomonadati</taxon>
        <taxon>Pseudomonadota</taxon>
        <taxon>Gammaproteobacteria</taxon>
        <taxon>Lysobacterales</taxon>
        <taxon>Rhodanobacteraceae</taxon>
        <taxon>Dyella</taxon>
    </lineage>
</organism>
<name>A0ABR9GA46_9GAMM</name>
<keyword evidence="1" id="KW-0732">Signal</keyword>
<comment type="caution">
    <text evidence="2">The sequence shown here is derived from an EMBL/GenBank/DDBJ whole genome shotgun (WGS) entry which is preliminary data.</text>
</comment>
<dbReference type="Proteomes" id="UP000651010">
    <property type="component" value="Unassembled WGS sequence"/>
</dbReference>